<dbReference type="GO" id="GO:0042130">
    <property type="term" value="P:negative regulation of T cell proliferation"/>
    <property type="evidence" value="ECO:0007669"/>
    <property type="project" value="TreeGrafter"/>
</dbReference>
<evidence type="ECO:0000256" key="9">
    <source>
        <dbReference type="ARBA" id="ARBA00023180"/>
    </source>
</evidence>
<evidence type="ECO:0000256" key="6">
    <source>
        <dbReference type="ARBA" id="ARBA00023136"/>
    </source>
</evidence>
<evidence type="ECO:0000256" key="2">
    <source>
        <dbReference type="ARBA" id="ARBA00022475"/>
    </source>
</evidence>
<dbReference type="Pfam" id="PF07686">
    <property type="entry name" value="V-set"/>
    <property type="match status" value="1"/>
</dbReference>
<dbReference type="Bgee" id="ENSPREG00000009826">
    <property type="expression patterns" value="Expressed in caudal fin and 1 other cell type or tissue"/>
</dbReference>
<dbReference type="GO" id="GO:0007166">
    <property type="term" value="P:cell surface receptor signaling pathway"/>
    <property type="evidence" value="ECO:0007669"/>
    <property type="project" value="TreeGrafter"/>
</dbReference>
<keyword evidence="4" id="KW-0732">Signal</keyword>
<dbReference type="Proteomes" id="UP000242638">
    <property type="component" value="Unassembled WGS sequence"/>
</dbReference>
<keyword evidence="9" id="KW-0325">Glycoprotein</keyword>
<dbReference type="Gene3D" id="2.60.40.10">
    <property type="entry name" value="Immunoglobulins"/>
    <property type="match status" value="1"/>
</dbReference>
<protein>
    <recommendedName>
        <fullName evidence="11">Ig-like domain-containing protein</fullName>
    </recommendedName>
</protein>
<dbReference type="PROSITE" id="PS50835">
    <property type="entry name" value="IG_LIKE"/>
    <property type="match status" value="1"/>
</dbReference>
<evidence type="ECO:0000256" key="1">
    <source>
        <dbReference type="ARBA" id="ARBA00004251"/>
    </source>
</evidence>
<dbReference type="SUPFAM" id="SSF48726">
    <property type="entry name" value="Immunoglobulin"/>
    <property type="match status" value="1"/>
</dbReference>
<accession>A0A3P9NY81</accession>
<reference evidence="13" key="1">
    <citation type="submission" date="2013-11" db="EMBL/GenBank/DDBJ databases">
        <title>The genomic landscape of the Guanapo guppy.</title>
        <authorList>
            <person name="Kuenstner A."/>
            <person name="Dreyer C."/>
        </authorList>
    </citation>
    <scope>NUCLEOTIDE SEQUENCE</scope>
    <source>
        <strain evidence="13">Guanapo</strain>
    </source>
</reference>
<dbReference type="InterPro" id="IPR007110">
    <property type="entry name" value="Ig-like_dom"/>
</dbReference>
<dbReference type="GO" id="GO:0031295">
    <property type="term" value="P:T cell costimulation"/>
    <property type="evidence" value="ECO:0007669"/>
    <property type="project" value="TreeGrafter"/>
</dbReference>
<evidence type="ECO:0000256" key="3">
    <source>
        <dbReference type="ARBA" id="ARBA00022692"/>
    </source>
</evidence>
<keyword evidence="7" id="KW-1015">Disulfide bond</keyword>
<dbReference type="PANTHER" id="PTHR25466:SF9">
    <property type="entry name" value="FIBRONECTIN TYPE-III DOMAIN-CONTAINING PROTEIN"/>
    <property type="match status" value="1"/>
</dbReference>
<dbReference type="GO" id="GO:0071222">
    <property type="term" value="P:cellular response to lipopolysaccharide"/>
    <property type="evidence" value="ECO:0007669"/>
    <property type="project" value="TreeGrafter"/>
</dbReference>
<keyword evidence="2" id="KW-1003">Cell membrane</keyword>
<evidence type="ECO:0000256" key="7">
    <source>
        <dbReference type="ARBA" id="ARBA00023157"/>
    </source>
</evidence>
<dbReference type="GO" id="GO:0009897">
    <property type="term" value="C:external side of plasma membrane"/>
    <property type="evidence" value="ECO:0007669"/>
    <property type="project" value="TreeGrafter"/>
</dbReference>
<dbReference type="GO" id="GO:0042102">
    <property type="term" value="P:positive regulation of T cell proliferation"/>
    <property type="evidence" value="ECO:0007669"/>
    <property type="project" value="TreeGrafter"/>
</dbReference>
<dbReference type="OMA" id="FIHIGHV"/>
<dbReference type="AlphaFoldDB" id="A0A3P9NY81"/>
<reference evidence="12" key="3">
    <citation type="submission" date="2025-09" db="UniProtKB">
        <authorList>
            <consortium name="Ensembl"/>
        </authorList>
    </citation>
    <scope>IDENTIFICATION</scope>
    <source>
        <strain evidence="12">Guanapo</strain>
    </source>
</reference>
<comment type="subcellular location">
    <subcellularLocation>
        <location evidence="1">Cell membrane</location>
        <topology evidence="1">Single-pass type I membrane protein</topology>
    </subcellularLocation>
</comment>
<evidence type="ECO:0000313" key="13">
    <source>
        <dbReference type="Proteomes" id="UP000242638"/>
    </source>
</evidence>
<organism evidence="12 13">
    <name type="scientific">Poecilia reticulata</name>
    <name type="common">Guppy</name>
    <name type="synonym">Acanthophacelus reticulatus</name>
    <dbReference type="NCBI Taxonomy" id="8081"/>
    <lineage>
        <taxon>Eukaryota</taxon>
        <taxon>Metazoa</taxon>
        <taxon>Chordata</taxon>
        <taxon>Craniata</taxon>
        <taxon>Vertebrata</taxon>
        <taxon>Euteleostomi</taxon>
        <taxon>Actinopterygii</taxon>
        <taxon>Neopterygii</taxon>
        <taxon>Teleostei</taxon>
        <taxon>Neoteleostei</taxon>
        <taxon>Acanthomorphata</taxon>
        <taxon>Ovalentaria</taxon>
        <taxon>Atherinomorphae</taxon>
        <taxon>Cyprinodontiformes</taxon>
        <taxon>Poeciliidae</taxon>
        <taxon>Poeciliinae</taxon>
        <taxon>Poecilia</taxon>
    </lineage>
</organism>
<feature type="domain" description="Ig-like" evidence="11">
    <location>
        <begin position="29"/>
        <end position="142"/>
    </location>
</feature>
<name>A0A3P9NY81_POERE</name>
<keyword evidence="13" id="KW-1185">Reference proteome</keyword>
<evidence type="ECO:0000256" key="10">
    <source>
        <dbReference type="ARBA" id="ARBA00023319"/>
    </source>
</evidence>
<evidence type="ECO:0000259" key="11">
    <source>
        <dbReference type="PROSITE" id="PS50835"/>
    </source>
</evidence>
<evidence type="ECO:0000256" key="8">
    <source>
        <dbReference type="ARBA" id="ARBA00023170"/>
    </source>
</evidence>
<keyword evidence="6" id="KW-0472">Membrane</keyword>
<keyword evidence="3" id="KW-0812">Transmembrane</keyword>
<evidence type="ECO:0000256" key="4">
    <source>
        <dbReference type="ARBA" id="ARBA00022729"/>
    </source>
</evidence>
<evidence type="ECO:0000313" key="12">
    <source>
        <dbReference type="Ensembl" id="ENSPREP00000014519.1"/>
    </source>
</evidence>
<sequence length="159" mass="18001">MGHISDGTSPTCSTFIHIGHVLRAAAVCPTHLVLCCLSAQQVEVESGVWSVELPCTTTESLDGDVRVEWMDGDKWKVHVYQNGSDCSDEQHESYKGRTKTDENPLKTKDLSLTLMNPTYSDVFTCRVSRDGTVLMMKQVQLEVKGQWFKFDYLYFSRLQ</sequence>
<dbReference type="Ensembl" id="ENSPRET00000014665.1">
    <property type="protein sequence ID" value="ENSPREP00000014519.1"/>
    <property type="gene ID" value="ENSPREG00000009826.1"/>
</dbReference>
<reference evidence="12" key="2">
    <citation type="submission" date="2025-08" db="UniProtKB">
        <authorList>
            <consortium name="Ensembl"/>
        </authorList>
    </citation>
    <scope>IDENTIFICATION</scope>
    <source>
        <strain evidence="12">Guanapo</strain>
    </source>
</reference>
<dbReference type="InterPro" id="IPR013106">
    <property type="entry name" value="Ig_V-set"/>
</dbReference>
<dbReference type="InterPro" id="IPR036179">
    <property type="entry name" value="Ig-like_dom_sf"/>
</dbReference>
<proteinExistence type="predicted"/>
<dbReference type="PANTHER" id="PTHR25466">
    <property type="entry name" value="T-LYMPHOCYTE ACTIVATION ANTIGEN"/>
    <property type="match status" value="1"/>
</dbReference>
<dbReference type="InterPro" id="IPR013783">
    <property type="entry name" value="Ig-like_fold"/>
</dbReference>
<dbReference type="GO" id="GO:0006955">
    <property type="term" value="P:immune response"/>
    <property type="evidence" value="ECO:0007669"/>
    <property type="project" value="TreeGrafter"/>
</dbReference>
<keyword evidence="5" id="KW-1133">Transmembrane helix</keyword>
<evidence type="ECO:0000256" key="5">
    <source>
        <dbReference type="ARBA" id="ARBA00022989"/>
    </source>
</evidence>
<keyword evidence="8" id="KW-0675">Receptor</keyword>
<dbReference type="GeneTree" id="ENSGT00940000175195"/>
<keyword evidence="10" id="KW-0393">Immunoglobulin domain</keyword>
<dbReference type="InterPro" id="IPR051713">
    <property type="entry name" value="T-cell_Activation_Regulation"/>
</dbReference>